<proteinExistence type="predicted"/>
<feature type="domain" description="KATNIP" evidence="3">
    <location>
        <begin position="1056"/>
        <end position="1394"/>
    </location>
</feature>
<protein>
    <recommendedName>
        <fullName evidence="3">KATNIP domain-containing protein</fullName>
    </recommendedName>
</protein>
<feature type="domain" description="KATNIP" evidence="3">
    <location>
        <begin position="768"/>
        <end position="949"/>
    </location>
</feature>
<feature type="compositionally biased region" description="Basic and acidic residues" evidence="2">
    <location>
        <begin position="157"/>
        <end position="171"/>
    </location>
</feature>
<accession>V8P9P0</accession>
<dbReference type="Pfam" id="PF14652">
    <property type="entry name" value="DUF4457"/>
    <property type="match status" value="3"/>
</dbReference>
<evidence type="ECO:0000259" key="3">
    <source>
        <dbReference type="Pfam" id="PF14652"/>
    </source>
</evidence>
<feature type="region of interest" description="Disordered" evidence="2">
    <location>
        <begin position="190"/>
        <end position="220"/>
    </location>
</feature>
<feature type="region of interest" description="Disordered" evidence="2">
    <location>
        <begin position="1"/>
        <end position="73"/>
    </location>
</feature>
<dbReference type="InterPro" id="IPR026704">
    <property type="entry name" value="KATNIP"/>
</dbReference>
<evidence type="ECO:0000256" key="2">
    <source>
        <dbReference type="SAM" id="MobiDB-lite"/>
    </source>
</evidence>
<keyword evidence="5" id="KW-1185">Reference proteome</keyword>
<dbReference type="PANTHER" id="PTHR21534">
    <property type="entry name" value="KATANIN-INTERACTING PROTEIN"/>
    <property type="match status" value="1"/>
</dbReference>
<feature type="domain" description="KATNIP" evidence="3">
    <location>
        <begin position="346"/>
        <end position="475"/>
    </location>
</feature>
<feature type="coiled-coil region" evidence="1">
    <location>
        <begin position="232"/>
        <end position="259"/>
    </location>
</feature>
<gene>
    <name evidence="4" type="ORF">L345_03139</name>
</gene>
<feature type="compositionally biased region" description="Basic and acidic residues" evidence="2">
    <location>
        <begin position="52"/>
        <end position="61"/>
    </location>
</feature>
<name>V8P9P0_OPHHA</name>
<evidence type="ECO:0000256" key="1">
    <source>
        <dbReference type="SAM" id="Coils"/>
    </source>
</evidence>
<evidence type="ECO:0000313" key="4">
    <source>
        <dbReference type="EMBL" id="ETE71035.1"/>
    </source>
</evidence>
<feature type="compositionally biased region" description="Low complexity" evidence="2">
    <location>
        <begin position="640"/>
        <end position="649"/>
    </location>
</feature>
<dbReference type="PANTHER" id="PTHR21534:SF0">
    <property type="entry name" value="KATANIN-INTERACTING PROTEIN"/>
    <property type="match status" value="1"/>
</dbReference>
<feature type="compositionally biased region" description="Basic and acidic residues" evidence="2">
    <location>
        <begin position="32"/>
        <end position="43"/>
    </location>
</feature>
<evidence type="ECO:0000313" key="5">
    <source>
        <dbReference type="Proteomes" id="UP000018936"/>
    </source>
</evidence>
<feature type="region of interest" description="Disordered" evidence="2">
    <location>
        <begin position="556"/>
        <end position="591"/>
    </location>
</feature>
<dbReference type="OrthoDB" id="304622at2759"/>
<comment type="caution">
    <text evidence="4">The sequence shown here is derived from an EMBL/GenBank/DDBJ whole genome shotgun (WGS) entry which is preliminary data.</text>
</comment>
<organism evidence="4 5">
    <name type="scientific">Ophiophagus hannah</name>
    <name type="common">King cobra</name>
    <name type="synonym">Naja hannah</name>
    <dbReference type="NCBI Taxonomy" id="8665"/>
    <lineage>
        <taxon>Eukaryota</taxon>
        <taxon>Metazoa</taxon>
        <taxon>Chordata</taxon>
        <taxon>Craniata</taxon>
        <taxon>Vertebrata</taxon>
        <taxon>Euteleostomi</taxon>
        <taxon>Lepidosauria</taxon>
        <taxon>Squamata</taxon>
        <taxon>Bifurcata</taxon>
        <taxon>Unidentata</taxon>
        <taxon>Episquamata</taxon>
        <taxon>Toxicofera</taxon>
        <taxon>Serpentes</taxon>
        <taxon>Colubroidea</taxon>
        <taxon>Elapidae</taxon>
        <taxon>Elapinae</taxon>
        <taxon>Ophiophagus</taxon>
    </lineage>
</organism>
<dbReference type="InterPro" id="IPR027859">
    <property type="entry name" value="KATNIP_dom"/>
</dbReference>
<sequence>NSPCFRFQDPEGLGEEGPSAAPAEAAGAGLHFIRERRQLRGEPRPQTVSTKDLLKQEEQRGRSTQSAPSKIQRREWLQKAVQIKTETGSRLCIAPPCEYSEDFESEESLDLQTTDCEENGTFQELRQSLEFARSQNKVKGECSEDSDSIEEEVPTEVSEKKEPAECVKKEQSLSAKRKGTAETYLPIKPMSPAAAGRRCLEEQEGTASRPISRSERPLSAVRKSVCEKKDPAHAASIVLKAMQAENETLQKELLCRQLEVSAESLLASGSATVDLPPKQQEDVVVSTALEQIGLLENRQQKKLLKALQKTKTLSVCRGPEALGFGQLQLPVLGHAGLETEVRDAIYITLEILSNWGDVSRVGLTEVEFLDLNFERVFVSPHDVDIRHADPPGELSCLVNQSTNVPRELLPWSCHFQPPVQLYFIVRNPSLSGDFGLSRIRIWNYSSTVRGDLNIGARNIIVYVDGCLIFAGELQKGCLAHDPDGNGCTSIDLPTDLPLPPKGKIDKNWASADPREELDKLLLFNWKPSMKENCLEEKEGTGDSDLQPNPNIRSLISLETARCVSPEDDSSLSEKTEERSQSATFTSPDILISPEAKGEMQLSCGKQNLPHLGLQVQLPSETIKRGCLRTPDGSPHLSPTEEQQASSEAPEAGERHSDENQESIPDLDFLKPLLYKHSGLTELLPPDQDLKDREQEEFSHTFYTEKASLDKEVLFPAKGSTRPSRAKWGTSQENMLQESWNSLLKFNHSHRGRISNMDFQGDIFDEFLHQQKISRQEDQKLRIKDQTQGLPVQKKADSYLDLEDVSEFKIPILPHGQHLKIDIRSTWGDRHYVGLNGLELFSSKGEPIQIVKITANPPDINILPAYGKDPRIVTNLLDGVNRTQDDMHVWLAPFTPGKSHCVCLDFAKPCEVAMIRIWNYNKSRIHSFRGVKDLSILLDERCIFQGEIAKASGTLAGGPEQFGDTILFTTDEDILEAIYCYDESCEDEIESRCSFSYDEELKRPRTADGEGDERPFTQAGSRTEDKLSEVQIAGSDSLSEVMTSREPGVYSGKCLLLNFTASWGDSHYLGLTGLEVVGKDGQAIPFSVDQVSASPQDLNDLAEYVDDSRTLDKLIDGKNITMEDNHMWLIPFCPGEDHLVTIHFTQVENIAGLRIWNYNKSPEDTYRGAKMVQVWLDGCCISPPGDFLIRKGPGNCHFDFAQEILFINYLVGPTVAPACEWSEVKKREQGSMEYEAPLMPCGCILLCGAGFGLGGFIFQFQLLTSWGDPYYIGLNGLELYNEHGEKIPLNQNNIAAFPDSVNVLEGVCGDIRTPDKLIDGVNHSNDGRHMWLAPILPGLVCFPLAFCHMHCPTVCLKDQVNRVYIIFDLPTTISMIKLWNYAKTPQRGVKEFGVSACLAAGLKIGAYSWVSFGVQATCLGWEFSAPLASCRRCKFICVMMRPSNFLPPLFGTQLLVDDLLVYNGILDLVSHLVPGILPTCEPVVPHHTFLFTEDEKICRQERSTMVSNQMENQEVRLTNERQLISSSRKKQQGAADPGWSTLIALLFVLKPVFRIKDHCGEPDSEERTGWPAFYCPFVAQEERAACTTGTQFPTGIMRGTLGGNELAVGAAETIGSTSVTCRLIIVLFASPSHKRLWLNSSRLGCVMWKEDMQQPRLVRKLERRGAFCNFHREP</sequence>
<feature type="compositionally biased region" description="Basic and acidic residues" evidence="2">
    <location>
        <begin position="1003"/>
        <end position="1014"/>
    </location>
</feature>
<feature type="non-terminal residue" evidence="4">
    <location>
        <position position="1"/>
    </location>
</feature>
<feature type="compositionally biased region" description="Low complexity" evidence="2">
    <location>
        <begin position="16"/>
        <end position="29"/>
    </location>
</feature>
<feature type="compositionally biased region" description="Acidic residues" evidence="2">
    <location>
        <begin position="143"/>
        <end position="154"/>
    </location>
</feature>
<reference evidence="4 5" key="1">
    <citation type="journal article" date="2013" name="Proc. Natl. Acad. Sci. U.S.A.">
        <title>The king cobra genome reveals dynamic gene evolution and adaptation in the snake venom system.</title>
        <authorList>
            <person name="Vonk F.J."/>
            <person name="Casewell N.R."/>
            <person name="Henkel C.V."/>
            <person name="Heimberg A.M."/>
            <person name="Jansen H.J."/>
            <person name="McCleary R.J."/>
            <person name="Kerkkamp H.M."/>
            <person name="Vos R.A."/>
            <person name="Guerreiro I."/>
            <person name="Calvete J.J."/>
            <person name="Wuster W."/>
            <person name="Woods A.E."/>
            <person name="Logan J.M."/>
            <person name="Harrison R.A."/>
            <person name="Castoe T.A."/>
            <person name="de Koning A.P."/>
            <person name="Pollock D.D."/>
            <person name="Yandell M."/>
            <person name="Calderon D."/>
            <person name="Renjifo C."/>
            <person name="Currier R.B."/>
            <person name="Salgado D."/>
            <person name="Pla D."/>
            <person name="Sanz L."/>
            <person name="Hyder A.S."/>
            <person name="Ribeiro J.M."/>
            <person name="Arntzen J.W."/>
            <person name="van den Thillart G.E."/>
            <person name="Boetzer M."/>
            <person name="Pirovano W."/>
            <person name="Dirks R.P."/>
            <person name="Spaink H.P."/>
            <person name="Duboule D."/>
            <person name="McGlinn E."/>
            <person name="Kini R.M."/>
            <person name="Richardson M.K."/>
        </authorList>
    </citation>
    <scope>NUCLEOTIDE SEQUENCE</scope>
    <source>
        <tissue evidence="4">Blood</tissue>
    </source>
</reference>
<feature type="region of interest" description="Disordered" evidence="2">
    <location>
        <begin position="133"/>
        <end position="172"/>
    </location>
</feature>
<keyword evidence="1" id="KW-0175">Coiled coil</keyword>
<feature type="region of interest" description="Disordered" evidence="2">
    <location>
        <begin position="1003"/>
        <end position="1023"/>
    </location>
</feature>
<dbReference type="Proteomes" id="UP000018936">
    <property type="component" value="Unassembled WGS sequence"/>
</dbReference>
<dbReference type="EMBL" id="AZIM01000443">
    <property type="protein sequence ID" value="ETE71035.1"/>
    <property type="molecule type" value="Genomic_DNA"/>
</dbReference>
<feature type="region of interest" description="Disordered" evidence="2">
    <location>
        <begin position="624"/>
        <end position="662"/>
    </location>
</feature>